<feature type="transmembrane region" description="Helical" evidence="1">
    <location>
        <begin position="12"/>
        <end position="36"/>
    </location>
</feature>
<sequence length="139" mass="15363">MSTRPRRPLPVWIIFLFYSISSVYSILSVFLITSGAFDMTPEQQAYVARFTTFDMVIGYIVAAVTIIGAFLLFRLKKAAVPTLFLALGVNIFSSAIFYLKNDPTTVIDPSGLLYQAGGMVLFAVVCLYARHLARHGVLS</sequence>
<feature type="transmembrane region" description="Helical" evidence="1">
    <location>
        <begin position="56"/>
        <end position="73"/>
    </location>
</feature>
<gene>
    <name evidence="2" type="ORF">ASZ90_002533</name>
</gene>
<dbReference type="EMBL" id="LNQE01000309">
    <property type="protein sequence ID" value="KUG27614.1"/>
    <property type="molecule type" value="Genomic_DNA"/>
</dbReference>
<keyword evidence="1" id="KW-1133">Transmembrane helix</keyword>
<dbReference type="AlphaFoldDB" id="A0A0W8G3S4"/>
<feature type="transmembrane region" description="Helical" evidence="1">
    <location>
        <begin position="80"/>
        <end position="99"/>
    </location>
</feature>
<name>A0A0W8G3S4_9ZZZZ</name>
<keyword evidence="1" id="KW-0472">Membrane</keyword>
<evidence type="ECO:0000313" key="2">
    <source>
        <dbReference type="EMBL" id="KUG27614.1"/>
    </source>
</evidence>
<reference evidence="2" key="1">
    <citation type="journal article" date="2015" name="Proc. Natl. Acad. Sci. U.S.A.">
        <title>Networks of energetic and metabolic interactions define dynamics in microbial communities.</title>
        <authorList>
            <person name="Embree M."/>
            <person name="Liu J.K."/>
            <person name="Al-Bassam M.M."/>
            <person name="Zengler K."/>
        </authorList>
    </citation>
    <scope>NUCLEOTIDE SEQUENCE</scope>
</reference>
<feature type="transmembrane region" description="Helical" evidence="1">
    <location>
        <begin position="111"/>
        <end position="129"/>
    </location>
</feature>
<protein>
    <submittedName>
        <fullName evidence="2">Uncharacterized protein</fullName>
    </submittedName>
</protein>
<comment type="caution">
    <text evidence="2">The sequence shown here is derived from an EMBL/GenBank/DDBJ whole genome shotgun (WGS) entry which is preliminary data.</text>
</comment>
<keyword evidence="1" id="KW-0812">Transmembrane</keyword>
<evidence type="ECO:0000256" key="1">
    <source>
        <dbReference type="SAM" id="Phobius"/>
    </source>
</evidence>
<proteinExistence type="predicted"/>
<accession>A0A0W8G3S4</accession>
<organism evidence="2">
    <name type="scientific">hydrocarbon metagenome</name>
    <dbReference type="NCBI Taxonomy" id="938273"/>
    <lineage>
        <taxon>unclassified sequences</taxon>
        <taxon>metagenomes</taxon>
        <taxon>ecological metagenomes</taxon>
    </lineage>
</organism>